<proteinExistence type="predicted"/>
<dbReference type="SMART" id="SM00849">
    <property type="entry name" value="Lactamase_B"/>
    <property type="match status" value="1"/>
</dbReference>
<evidence type="ECO:0000313" key="3">
    <source>
        <dbReference type="EMBL" id="PZR10852.1"/>
    </source>
</evidence>
<evidence type="ECO:0000256" key="1">
    <source>
        <dbReference type="SAM" id="MobiDB-lite"/>
    </source>
</evidence>
<gene>
    <name evidence="3" type="ORF">DI536_18960</name>
</gene>
<dbReference type="Pfam" id="PF12706">
    <property type="entry name" value="Lactamase_B_2"/>
    <property type="match status" value="1"/>
</dbReference>
<dbReference type="Proteomes" id="UP000249061">
    <property type="component" value="Unassembled WGS sequence"/>
</dbReference>
<dbReference type="Gene3D" id="3.60.15.10">
    <property type="entry name" value="Ribonuclease Z/Hydroxyacylglutathione hydrolase-like"/>
    <property type="match status" value="1"/>
</dbReference>
<dbReference type="PANTHER" id="PTHR46018">
    <property type="entry name" value="ZINC PHOSPHODIESTERASE ELAC PROTEIN 1"/>
    <property type="match status" value="1"/>
</dbReference>
<dbReference type="AlphaFoldDB" id="A0A2W5T767"/>
<accession>A0A2W5T767</accession>
<dbReference type="CDD" id="cd07715">
    <property type="entry name" value="TaR3-like_MBL-fold"/>
    <property type="match status" value="1"/>
</dbReference>
<organism evidence="3 4">
    <name type="scientific">Archangium gephyra</name>
    <dbReference type="NCBI Taxonomy" id="48"/>
    <lineage>
        <taxon>Bacteria</taxon>
        <taxon>Pseudomonadati</taxon>
        <taxon>Myxococcota</taxon>
        <taxon>Myxococcia</taxon>
        <taxon>Myxococcales</taxon>
        <taxon>Cystobacterineae</taxon>
        <taxon>Archangiaceae</taxon>
        <taxon>Archangium</taxon>
    </lineage>
</organism>
<dbReference type="GO" id="GO:0042781">
    <property type="term" value="F:3'-tRNA processing endoribonuclease activity"/>
    <property type="evidence" value="ECO:0007669"/>
    <property type="project" value="TreeGrafter"/>
</dbReference>
<evidence type="ECO:0000259" key="2">
    <source>
        <dbReference type="SMART" id="SM00849"/>
    </source>
</evidence>
<keyword evidence="3" id="KW-0378">Hydrolase</keyword>
<dbReference type="InterPro" id="IPR001279">
    <property type="entry name" value="Metallo-B-lactamas"/>
</dbReference>
<protein>
    <submittedName>
        <fullName evidence="3">MBL fold hydrolase</fullName>
    </submittedName>
</protein>
<dbReference type="PANTHER" id="PTHR46018:SF2">
    <property type="entry name" value="ZINC PHOSPHODIESTERASE ELAC PROTEIN 1"/>
    <property type="match status" value="1"/>
</dbReference>
<dbReference type="SUPFAM" id="SSF56281">
    <property type="entry name" value="Metallo-hydrolase/oxidoreductase"/>
    <property type="match status" value="1"/>
</dbReference>
<dbReference type="InterPro" id="IPR036866">
    <property type="entry name" value="RibonucZ/Hydroxyglut_hydro"/>
</dbReference>
<comment type="caution">
    <text evidence="3">The sequence shown here is derived from an EMBL/GenBank/DDBJ whole genome shotgun (WGS) entry which is preliminary data.</text>
</comment>
<feature type="domain" description="Metallo-beta-lactamase" evidence="2">
    <location>
        <begin position="23"/>
        <end position="213"/>
    </location>
</feature>
<sequence>MKFWGVRGSIPSPGPETARYGGNTPCIEVRVGGERIIFDLGTGVRELGAAASGPIDAHIFISHYHYDHLQGLPFFTPIFDPRSRFTIRGPTRNNRSVKDVLSGQMQQPFFPVTAEMVFRAQLEYQGFEAGDPLSLGGAKISAVETSHPGGNLAYRVDFKGKSFVYATDTEHGTERDPQLVEFARGADVLVYDAMYTEDEYLGRVGSAKTGWGHSTFENAVKMAALAKVGTLVLFHHDPTRTDDALDAKLRDVKKLRKDTLAAKEGLVLKLLPKAAAPSRARRTAPAKPPRRR</sequence>
<evidence type="ECO:0000313" key="4">
    <source>
        <dbReference type="Proteomes" id="UP000249061"/>
    </source>
</evidence>
<dbReference type="EMBL" id="QFQP01000016">
    <property type="protein sequence ID" value="PZR10852.1"/>
    <property type="molecule type" value="Genomic_DNA"/>
</dbReference>
<name>A0A2W5T767_9BACT</name>
<feature type="compositionally biased region" description="Basic residues" evidence="1">
    <location>
        <begin position="279"/>
        <end position="292"/>
    </location>
</feature>
<reference evidence="3 4" key="1">
    <citation type="submission" date="2017-08" db="EMBL/GenBank/DDBJ databases">
        <title>Infants hospitalized years apart are colonized by the same room-sourced microbial strains.</title>
        <authorList>
            <person name="Brooks B."/>
            <person name="Olm M.R."/>
            <person name="Firek B.A."/>
            <person name="Baker R."/>
            <person name="Thomas B.C."/>
            <person name="Morowitz M.J."/>
            <person name="Banfield J.F."/>
        </authorList>
    </citation>
    <scope>NUCLEOTIDE SEQUENCE [LARGE SCALE GENOMIC DNA]</scope>
    <source>
        <strain evidence="3">S2_003_000_R2_14</strain>
    </source>
</reference>
<feature type="region of interest" description="Disordered" evidence="1">
    <location>
        <begin position="273"/>
        <end position="292"/>
    </location>
</feature>